<evidence type="ECO:0000256" key="5">
    <source>
        <dbReference type="ARBA" id="ARBA00023136"/>
    </source>
</evidence>
<feature type="region of interest" description="Disordered" evidence="8">
    <location>
        <begin position="482"/>
        <end position="505"/>
    </location>
</feature>
<dbReference type="CTD" id="100134976"/>
<dbReference type="GeneID" id="106951768"/>
<keyword evidence="3 10" id="KW-0732">Signal</keyword>
<dbReference type="InterPro" id="IPR003531">
    <property type="entry name" value="Hempt_rcpt_S_F1_CS"/>
</dbReference>
<dbReference type="CDD" id="cd00063">
    <property type="entry name" value="FN3"/>
    <property type="match status" value="1"/>
</dbReference>
<reference evidence="11" key="1">
    <citation type="submission" date="2025-08" db="UniProtKB">
        <authorList>
            <consortium name="Ensembl"/>
        </authorList>
    </citation>
    <scope>IDENTIFICATION</scope>
</reference>
<evidence type="ECO:0000256" key="10">
    <source>
        <dbReference type="SAM" id="SignalP"/>
    </source>
</evidence>
<dbReference type="InterPro" id="IPR003961">
    <property type="entry name" value="FN3_dom"/>
</dbReference>
<keyword evidence="4 9" id="KW-1133">Transmembrane helix</keyword>
<evidence type="ECO:0000256" key="7">
    <source>
        <dbReference type="ARBA" id="ARBA00023180"/>
    </source>
</evidence>
<evidence type="ECO:0000256" key="2">
    <source>
        <dbReference type="ARBA" id="ARBA00022692"/>
    </source>
</evidence>
<dbReference type="Gene3D" id="2.60.40.10">
    <property type="entry name" value="Immunoglobulins"/>
    <property type="match status" value="1"/>
</dbReference>
<dbReference type="STRING" id="48699.ENSPLAP00000006056"/>
<feature type="transmembrane region" description="Helical" evidence="9">
    <location>
        <begin position="235"/>
        <end position="255"/>
    </location>
</feature>
<proteinExistence type="predicted"/>
<dbReference type="PROSITE" id="PS01355">
    <property type="entry name" value="HEMATOPO_REC_S_F1"/>
    <property type="match status" value="1"/>
</dbReference>
<keyword evidence="6" id="KW-0675">Receptor</keyword>
<dbReference type="RefSeq" id="XP_014894949.1">
    <property type="nucleotide sequence ID" value="XM_015039463.1"/>
</dbReference>
<feature type="chain" id="PRO_5017195671" evidence="10">
    <location>
        <begin position="23"/>
        <end position="548"/>
    </location>
</feature>
<sequence length="548" mass="61034">MAPPPLALLLLWGLTLLLVGAAASVCSVTCTTDYVKILNCSCSDSVPTLPVLLTVTCSSSYPDTDLNVSCETKPPQSWCIINEDLSLVASIDTLCNATASRPGSRGLEVLSESLQWELSSVVKPDAPDNVRVEKAAGIYNITWSNKSEYTPCITNKVRIRNKKNTSEELIFTHLPDQMYFELDQKKLQPGASYVVDVKAKICDDLFIVGPWSEWSSGAEWSTPADPPDEKGVNFYWLYISTPIILILALLLLGYLQKPCWQKKLKMMTFIPRPNDYFKPLYHSHGGNFKEWVKPVFNEYDYLKITTCVMLSEKQSEILSWSNEKQSYSEVTEVKAADDFLQVQQLPNNLLMTFQDSSTSQGTIHSTGHISIHTVTLSGEEFEGDVTSQSSLKSFQDSESFGSLDDDNRERVAYNLGESHVSRMERHSEISLRENQIANDLILENQNLLPDGEFNEAERASLNSFASHEQSEDGYPHVDLDTIDSGFGECGSPGASDSNSNSFPEEKHLNSNYVKQWMICSTIQEDTSTVNNELDETVTAASGSQPQLQ</sequence>
<evidence type="ECO:0000256" key="1">
    <source>
        <dbReference type="ARBA" id="ARBA00004479"/>
    </source>
</evidence>
<dbReference type="OrthoDB" id="8939865at2759"/>
<dbReference type="AlphaFoldDB" id="A0A3B3U0C9"/>
<dbReference type="PANTHER" id="PTHR23037:SF7">
    <property type="entry name" value="INTERLEUKIN-21 RECEPTOR"/>
    <property type="match status" value="1"/>
</dbReference>
<dbReference type="RefSeq" id="XP_014894950.1">
    <property type="nucleotide sequence ID" value="XM_015039464.1"/>
</dbReference>
<evidence type="ECO:0000256" key="8">
    <source>
        <dbReference type="SAM" id="MobiDB-lite"/>
    </source>
</evidence>
<keyword evidence="5 9" id="KW-0472">Membrane</keyword>
<evidence type="ECO:0000256" key="6">
    <source>
        <dbReference type="ARBA" id="ARBA00023170"/>
    </source>
</evidence>
<evidence type="ECO:0000313" key="11">
    <source>
        <dbReference type="Ensembl" id="ENSPLAP00000006056.1"/>
    </source>
</evidence>
<dbReference type="PANTHER" id="PTHR23037">
    <property type="entry name" value="CYTOKINE RECEPTOR"/>
    <property type="match status" value="1"/>
</dbReference>
<dbReference type="Ensembl" id="ENSPLAT00000006902.1">
    <property type="protein sequence ID" value="ENSPLAP00000006056.1"/>
    <property type="gene ID" value="ENSPLAG00000008116.1"/>
</dbReference>
<protein>
    <submittedName>
        <fullName evidence="11">Interleukin-21 receptor-like</fullName>
    </submittedName>
</protein>
<name>A0A3B3U0C9_9TELE</name>
<evidence type="ECO:0000313" key="12">
    <source>
        <dbReference type="Proteomes" id="UP000261500"/>
    </source>
</evidence>
<reference evidence="11" key="2">
    <citation type="submission" date="2025-09" db="UniProtKB">
        <authorList>
            <consortium name="Ensembl"/>
        </authorList>
    </citation>
    <scope>IDENTIFICATION</scope>
</reference>
<keyword evidence="2 9" id="KW-0812">Transmembrane</keyword>
<evidence type="ECO:0000256" key="4">
    <source>
        <dbReference type="ARBA" id="ARBA00022989"/>
    </source>
</evidence>
<dbReference type="GO" id="GO:0004896">
    <property type="term" value="F:cytokine receptor activity"/>
    <property type="evidence" value="ECO:0007669"/>
    <property type="project" value="InterPro"/>
</dbReference>
<feature type="signal peptide" evidence="10">
    <location>
        <begin position="1"/>
        <end position="22"/>
    </location>
</feature>
<dbReference type="Proteomes" id="UP000261500">
    <property type="component" value="Unplaced"/>
</dbReference>
<comment type="subcellular location">
    <subcellularLocation>
        <location evidence="1">Membrane</location>
        <topology evidence="1">Single-pass type I membrane protein</topology>
    </subcellularLocation>
</comment>
<organism evidence="11 12">
    <name type="scientific">Poecilia latipinna</name>
    <name type="common">sailfin molly</name>
    <dbReference type="NCBI Taxonomy" id="48699"/>
    <lineage>
        <taxon>Eukaryota</taxon>
        <taxon>Metazoa</taxon>
        <taxon>Chordata</taxon>
        <taxon>Craniata</taxon>
        <taxon>Vertebrata</taxon>
        <taxon>Euteleostomi</taxon>
        <taxon>Actinopterygii</taxon>
        <taxon>Neopterygii</taxon>
        <taxon>Teleostei</taxon>
        <taxon>Neoteleostei</taxon>
        <taxon>Acanthomorphata</taxon>
        <taxon>Ovalentaria</taxon>
        <taxon>Atherinomorphae</taxon>
        <taxon>Cyprinodontiformes</taxon>
        <taxon>Poeciliidae</taxon>
        <taxon>Poeciliinae</taxon>
        <taxon>Poecilia</taxon>
    </lineage>
</organism>
<evidence type="ECO:0000256" key="3">
    <source>
        <dbReference type="ARBA" id="ARBA00022729"/>
    </source>
</evidence>
<evidence type="ECO:0000256" key="9">
    <source>
        <dbReference type="SAM" id="Phobius"/>
    </source>
</evidence>
<dbReference type="KEGG" id="plai:106951768"/>
<keyword evidence="7" id="KW-0325">Glycoprotein</keyword>
<dbReference type="SUPFAM" id="SSF49265">
    <property type="entry name" value="Fibronectin type III"/>
    <property type="match status" value="1"/>
</dbReference>
<dbReference type="InterPro" id="IPR013783">
    <property type="entry name" value="Ig-like_fold"/>
</dbReference>
<dbReference type="InterPro" id="IPR036116">
    <property type="entry name" value="FN3_sf"/>
</dbReference>
<accession>A0A3B3U0C9</accession>
<dbReference type="GeneTree" id="ENSGT00510000049239"/>
<keyword evidence="12" id="KW-1185">Reference proteome</keyword>
<dbReference type="GO" id="GO:0009897">
    <property type="term" value="C:external side of plasma membrane"/>
    <property type="evidence" value="ECO:0007669"/>
    <property type="project" value="TreeGrafter"/>
</dbReference>